<dbReference type="InterPro" id="IPR007219">
    <property type="entry name" value="XnlR_reg_dom"/>
</dbReference>
<evidence type="ECO:0000313" key="9">
    <source>
        <dbReference type="EMBL" id="CAK7223851.1"/>
    </source>
</evidence>
<keyword evidence="4" id="KW-0804">Transcription</keyword>
<dbReference type="PROSITE" id="PS50157">
    <property type="entry name" value="ZINC_FINGER_C2H2_2"/>
    <property type="match status" value="2"/>
</dbReference>
<accession>A0ABP0BXS9</accession>
<dbReference type="PANTHER" id="PTHR47660">
    <property type="entry name" value="TRANSCRIPTION FACTOR WITH C2H2 AND ZN(2)-CYS(6) DNA BINDING DOMAIN (EUROFUNG)-RELATED-RELATED"/>
    <property type="match status" value="1"/>
</dbReference>
<evidence type="ECO:0000256" key="5">
    <source>
        <dbReference type="ARBA" id="ARBA00023242"/>
    </source>
</evidence>
<dbReference type="Gene3D" id="4.10.240.10">
    <property type="entry name" value="Zn(2)-C6 fungal-type DNA-binding domain"/>
    <property type="match status" value="1"/>
</dbReference>
<dbReference type="SMART" id="SM00355">
    <property type="entry name" value="ZnF_C2H2"/>
    <property type="match status" value="2"/>
</dbReference>
<feature type="compositionally biased region" description="Polar residues" evidence="7">
    <location>
        <begin position="364"/>
        <end position="386"/>
    </location>
</feature>
<sequence length="1069" mass="118185">MASRAENSQETQRNDESRFPCNQCSRTFKRLEHLSRHRQSHQDIKRFECPVCFKRFARSDILLRHRLIHLATPASEPQDSTGPEGSGHQAAPQLTGRGSRRKRACLACAKAHESCSKGDPCQRCLARSTQCIYAVSKSARRSQGELDTPVETQPLTSQVQDLVQDVPEDEALVQEPESINLLGDGDQQPFEDNAAQAVSLLLGMHGTQQLMPSQNYVPEGTDMSFLALQRTDTVPDPTTQVDETPVYNTWNPQGMPTDGPAFNFPINWLPENLHTDLDYVSILGPILGQSLLPSNLDPPPAAFQQMQINTPVPVETGSLLQATTLSSNAIPLIVHNGGDGPGNSSVTSPVTSSVTSSEHTPTSATSRLRSARPSSTPGRGHLYTTSMNGARVPCTVRDKTDYVPIPGTKQLSPIKLRGAVPPVSAAPSGVSISRLPNLNHISLAHLLPADDGAVNFCIWPSTYEKIRQGIQQVYIASGEAQLSDDNAIPSLEHLNYFVHLFFEKCNPILPILHENVNTLNDFWLLALAVATVGSQYTFTEEFTGLSGALHEILHRALLIAQEDAHNNNYAGNSNLALTQSLLLSQIGLLYHGPPRLFRRAKANHGVLVDLLRCGMLLEPSTVQQQTREGVISDIASLEQEWRQWVHDESRRRLGYAIWLLDCMMVFQMGHRAFLSLYDAQASLPHDGLWAAPTAEKWHIVMKQSQANPNLPTATQQLFVEKRIKPDLGEFSRIVLLHGVYQEIWQVKRYFDRPLSNWVLSGPAAPDDRPLLSQSVNSTDGPASSSSYSKWRNAACDCVDVLHWGANGMIAQLSGSEHTTVFHLHFSRVVLLTPFDEIQTLARYLASIGGYQSDAGLGPLPTRSQGLAAERAIIEWAQQDEHKARLAVLHCGCFFWHIRRYSAMAFYEPIAVFMATLSIWAYSSYASQATSTNRQLHIPGTENENESRSGTASPTRASSRIARETFAGGHNNDDNDDDDDSDERVPSFIRLDRPNDDEMVQLFVRMGRPSVMRAYISGIGDICSPKAPVRILKEGGKILANVSMVWGRTDRYMNVLTSMTAALVKLAEEW</sequence>
<dbReference type="Gene3D" id="3.30.160.60">
    <property type="entry name" value="Classic Zinc Finger"/>
    <property type="match status" value="1"/>
</dbReference>
<dbReference type="PROSITE" id="PS00028">
    <property type="entry name" value="ZINC_FINGER_C2H2_1"/>
    <property type="match status" value="2"/>
</dbReference>
<feature type="domain" description="C2H2-type" evidence="8">
    <location>
        <begin position="47"/>
        <end position="74"/>
    </location>
</feature>
<name>A0ABP0BXS9_9PEZI</name>
<feature type="compositionally biased region" description="Polar residues" evidence="7">
    <location>
        <begin position="947"/>
        <end position="957"/>
    </location>
</feature>
<gene>
    <name evidence="9" type="ORF">SBRCBS47491_005348</name>
</gene>
<feature type="compositionally biased region" description="Low complexity" evidence="7">
    <location>
        <begin position="344"/>
        <end position="363"/>
    </location>
</feature>
<keyword evidence="5" id="KW-0539">Nucleus</keyword>
<comment type="caution">
    <text evidence="9">The sequence shown here is derived from an EMBL/GenBank/DDBJ whole genome shotgun (WGS) entry which is preliminary data.</text>
</comment>
<dbReference type="InterPro" id="IPR036236">
    <property type="entry name" value="Znf_C2H2_sf"/>
</dbReference>
<organism evidence="9 10">
    <name type="scientific">Sporothrix bragantina</name>
    <dbReference type="NCBI Taxonomy" id="671064"/>
    <lineage>
        <taxon>Eukaryota</taxon>
        <taxon>Fungi</taxon>
        <taxon>Dikarya</taxon>
        <taxon>Ascomycota</taxon>
        <taxon>Pezizomycotina</taxon>
        <taxon>Sordariomycetes</taxon>
        <taxon>Sordariomycetidae</taxon>
        <taxon>Ophiostomatales</taxon>
        <taxon>Ophiostomataceae</taxon>
        <taxon>Sporothrix</taxon>
    </lineage>
</organism>
<reference evidence="9 10" key="1">
    <citation type="submission" date="2024-01" db="EMBL/GenBank/DDBJ databases">
        <authorList>
            <person name="Allen C."/>
            <person name="Tagirdzhanova G."/>
        </authorList>
    </citation>
    <scope>NUCLEOTIDE SEQUENCE [LARGE SCALE GENOMIC DNA]</scope>
</reference>
<protein>
    <recommendedName>
        <fullName evidence="8">C2H2-type domain-containing protein</fullName>
    </recommendedName>
</protein>
<keyword evidence="6" id="KW-0863">Zinc-finger</keyword>
<keyword evidence="1" id="KW-0479">Metal-binding</keyword>
<evidence type="ECO:0000259" key="8">
    <source>
        <dbReference type="PROSITE" id="PS50157"/>
    </source>
</evidence>
<dbReference type="InterPro" id="IPR036864">
    <property type="entry name" value="Zn2-C6_fun-type_DNA-bd_sf"/>
</dbReference>
<keyword evidence="3" id="KW-0805">Transcription regulation</keyword>
<dbReference type="Proteomes" id="UP001642406">
    <property type="component" value="Unassembled WGS sequence"/>
</dbReference>
<evidence type="ECO:0000256" key="2">
    <source>
        <dbReference type="ARBA" id="ARBA00022833"/>
    </source>
</evidence>
<dbReference type="PANTHER" id="PTHR47660:SF7">
    <property type="entry name" value="TRANSCRIPTION FACTOR WITH C2H2 AND ZN(2)-CYS(6) DNA BINDING DOMAIN (EUROFUNG)"/>
    <property type="match status" value="1"/>
</dbReference>
<evidence type="ECO:0000313" key="10">
    <source>
        <dbReference type="Proteomes" id="UP001642406"/>
    </source>
</evidence>
<dbReference type="InterPro" id="IPR001138">
    <property type="entry name" value="Zn2Cys6_DnaBD"/>
</dbReference>
<dbReference type="SUPFAM" id="SSF57667">
    <property type="entry name" value="beta-beta-alpha zinc fingers"/>
    <property type="match status" value="1"/>
</dbReference>
<dbReference type="Pfam" id="PF00172">
    <property type="entry name" value="Zn_clus"/>
    <property type="match status" value="1"/>
</dbReference>
<dbReference type="InterPro" id="IPR013087">
    <property type="entry name" value="Znf_C2H2_type"/>
</dbReference>
<dbReference type="Pfam" id="PF04082">
    <property type="entry name" value="Fungal_trans"/>
    <property type="match status" value="1"/>
</dbReference>
<evidence type="ECO:0000256" key="4">
    <source>
        <dbReference type="ARBA" id="ARBA00023163"/>
    </source>
</evidence>
<dbReference type="SMART" id="SM00066">
    <property type="entry name" value="GAL4"/>
    <property type="match status" value="1"/>
</dbReference>
<keyword evidence="10" id="KW-1185">Reference proteome</keyword>
<dbReference type="SUPFAM" id="SSF57701">
    <property type="entry name" value="Zn2/Cys6 DNA-binding domain"/>
    <property type="match status" value="1"/>
</dbReference>
<feature type="region of interest" description="Disordered" evidence="7">
    <location>
        <begin position="74"/>
        <end position="97"/>
    </location>
</feature>
<evidence type="ECO:0000256" key="6">
    <source>
        <dbReference type="PROSITE-ProRule" id="PRU00042"/>
    </source>
</evidence>
<dbReference type="EMBL" id="CAWUHC010000046">
    <property type="protein sequence ID" value="CAK7223851.1"/>
    <property type="molecule type" value="Genomic_DNA"/>
</dbReference>
<proteinExistence type="predicted"/>
<evidence type="ECO:0000256" key="7">
    <source>
        <dbReference type="SAM" id="MobiDB-lite"/>
    </source>
</evidence>
<keyword evidence="2" id="KW-0862">Zinc</keyword>
<evidence type="ECO:0000256" key="3">
    <source>
        <dbReference type="ARBA" id="ARBA00023015"/>
    </source>
</evidence>
<feature type="region of interest" description="Disordered" evidence="7">
    <location>
        <begin position="937"/>
        <end position="984"/>
    </location>
</feature>
<dbReference type="Pfam" id="PF00096">
    <property type="entry name" value="zf-C2H2"/>
    <property type="match status" value="1"/>
</dbReference>
<feature type="domain" description="C2H2-type" evidence="8">
    <location>
        <begin position="19"/>
        <end position="46"/>
    </location>
</feature>
<evidence type="ECO:0000256" key="1">
    <source>
        <dbReference type="ARBA" id="ARBA00022723"/>
    </source>
</evidence>
<feature type="region of interest" description="Disordered" evidence="7">
    <location>
        <begin position="335"/>
        <end position="386"/>
    </location>
</feature>
<dbReference type="CDD" id="cd00067">
    <property type="entry name" value="GAL4"/>
    <property type="match status" value="1"/>
</dbReference>
<dbReference type="CDD" id="cd12148">
    <property type="entry name" value="fungal_TF_MHR"/>
    <property type="match status" value="1"/>
</dbReference>